<keyword evidence="9" id="KW-0807">Transducer</keyword>
<feature type="transmembrane region" description="Helical" evidence="11">
    <location>
        <begin position="53"/>
        <end position="77"/>
    </location>
</feature>
<evidence type="ECO:0000256" key="3">
    <source>
        <dbReference type="ARBA" id="ARBA00022475"/>
    </source>
</evidence>
<keyword evidence="5 11" id="KW-1133">Transmembrane helix</keyword>
<dbReference type="CDD" id="cd00637">
    <property type="entry name" value="7tm_classA_rhodopsin-like"/>
    <property type="match status" value="1"/>
</dbReference>
<keyword evidence="14" id="KW-1185">Reference proteome</keyword>
<dbReference type="Gene3D" id="1.20.1070.10">
    <property type="entry name" value="Rhodopsin 7-helix transmembrane proteins"/>
    <property type="match status" value="1"/>
</dbReference>
<protein>
    <submittedName>
        <fullName evidence="13">C-X-C chemokine receptor type 5</fullName>
    </submittedName>
</protein>
<evidence type="ECO:0000256" key="2">
    <source>
        <dbReference type="ARBA" id="ARBA00010663"/>
    </source>
</evidence>
<evidence type="ECO:0000256" key="4">
    <source>
        <dbReference type="ARBA" id="ARBA00022692"/>
    </source>
</evidence>
<dbReference type="PROSITE" id="PS50262">
    <property type="entry name" value="G_PROTEIN_RECEP_F1_2"/>
    <property type="match status" value="1"/>
</dbReference>
<name>A0A1D2NAT2_ORCCI</name>
<proteinExistence type="inferred from homology"/>
<dbReference type="Pfam" id="PF00001">
    <property type="entry name" value="7tm_1"/>
    <property type="match status" value="1"/>
</dbReference>
<dbReference type="EMBL" id="LJIJ01000114">
    <property type="protein sequence ID" value="ODN02364.1"/>
    <property type="molecule type" value="Genomic_DNA"/>
</dbReference>
<dbReference type="GO" id="GO:0004930">
    <property type="term" value="F:G protein-coupled receptor activity"/>
    <property type="evidence" value="ECO:0007669"/>
    <property type="project" value="UniProtKB-KW"/>
</dbReference>
<dbReference type="Proteomes" id="UP000094527">
    <property type="component" value="Unassembled WGS sequence"/>
</dbReference>
<feature type="transmembrane region" description="Helical" evidence="11">
    <location>
        <begin position="15"/>
        <end position="41"/>
    </location>
</feature>
<gene>
    <name evidence="13" type="ORF">Ocin01_04316</name>
</gene>
<accession>A0A1D2NAT2</accession>
<evidence type="ECO:0000256" key="8">
    <source>
        <dbReference type="ARBA" id="ARBA00023170"/>
    </source>
</evidence>
<evidence type="ECO:0000256" key="1">
    <source>
        <dbReference type="ARBA" id="ARBA00004651"/>
    </source>
</evidence>
<comment type="caution">
    <text evidence="13">The sequence shown here is derived from an EMBL/GenBank/DDBJ whole genome shotgun (WGS) entry which is preliminary data.</text>
</comment>
<comment type="similarity">
    <text evidence="2">Belongs to the G-protein coupled receptor 1 family.</text>
</comment>
<feature type="region of interest" description="Disordered" evidence="10">
    <location>
        <begin position="491"/>
        <end position="515"/>
    </location>
</feature>
<dbReference type="OMA" id="CESASKF"/>
<feature type="transmembrane region" description="Helical" evidence="11">
    <location>
        <begin position="406"/>
        <end position="426"/>
    </location>
</feature>
<sequence length="606" mass="68049">METYTIFENVVDIPILGLLVTLGVIFSIGLIINIPAIVIYCRSRQIRSFTDKFILFVVISDIVSLCVLIPTSFLFLLESYDNSNVAIVKKPEAEPLTLEEHPFFLESDIFNSKVGDEVEAEAINSSSVCIQQWIYIVHKFMLIMTANLSVLAALKIAVERYLAVVTPLHYHKVLKSTVVIVVSLISFLLATASAVIMTWGANPDGLYESLRVCESASKFLGGSWSSRDTLAAQSMAKFSNVELKESDSVLSSLPQHDLSNESLNGNTSSTWYLWPVLKLAHATVFFIVPVFVMMFMYIRIWTEASKQNARLAHHSKNPYIFPVDMKKPERLNVDGLQVIFSRFKLMQRLRRRARMDRAARVAFLTIGLIIMCFGPLYYVQIASAIYSLTMTEAVQSAPKSFSKLLLFLPTILACCHPLLSPVVYVYRYKKVRSELTLLLNKLISSMNCCNNGSTDCQDIVHQFNNLAQKLPASPSVDVVINMLESQAMSNTNSDTTLSVNSRNTNTDNLSSDSSGLTEKAYPISSIFCDDKQQLSTEGSETDLESQEYHEQRVISEETRSGLFHLISCWVGSYSRRWNRHRESVTSTASFVTLLSNRNRSIPSVDI</sequence>
<feature type="compositionally biased region" description="Low complexity" evidence="10">
    <location>
        <begin position="500"/>
        <end position="514"/>
    </location>
</feature>
<feature type="transmembrane region" description="Helical" evidence="11">
    <location>
        <begin position="361"/>
        <end position="386"/>
    </location>
</feature>
<dbReference type="SUPFAM" id="SSF81321">
    <property type="entry name" value="Family A G protein-coupled receptor-like"/>
    <property type="match status" value="2"/>
</dbReference>
<feature type="domain" description="G-protein coupled receptors family 1 profile" evidence="12">
    <location>
        <begin position="32"/>
        <end position="424"/>
    </location>
</feature>
<evidence type="ECO:0000256" key="9">
    <source>
        <dbReference type="ARBA" id="ARBA00023224"/>
    </source>
</evidence>
<evidence type="ECO:0000256" key="6">
    <source>
        <dbReference type="ARBA" id="ARBA00023040"/>
    </source>
</evidence>
<evidence type="ECO:0000256" key="11">
    <source>
        <dbReference type="SAM" id="Phobius"/>
    </source>
</evidence>
<dbReference type="GO" id="GO:0005886">
    <property type="term" value="C:plasma membrane"/>
    <property type="evidence" value="ECO:0007669"/>
    <property type="project" value="UniProtKB-SubCell"/>
</dbReference>
<keyword evidence="4 11" id="KW-0812">Transmembrane</keyword>
<keyword evidence="3" id="KW-1003">Cell membrane</keyword>
<feature type="transmembrane region" description="Helical" evidence="11">
    <location>
        <begin position="178"/>
        <end position="201"/>
    </location>
</feature>
<evidence type="ECO:0000256" key="10">
    <source>
        <dbReference type="SAM" id="MobiDB-lite"/>
    </source>
</evidence>
<keyword evidence="7 11" id="KW-0472">Membrane</keyword>
<evidence type="ECO:0000256" key="5">
    <source>
        <dbReference type="ARBA" id="ARBA00022989"/>
    </source>
</evidence>
<dbReference type="InterPro" id="IPR000276">
    <property type="entry name" value="GPCR_Rhodpsn"/>
</dbReference>
<keyword evidence="6" id="KW-0297">G-protein coupled receptor</keyword>
<dbReference type="STRING" id="48709.A0A1D2NAT2"/>
<dbReference type="PANTHER" id="PTHR22752">
    <property type="entry name" value="G PROTEIN-COUPLED RECEPTOR"/>
    <property type="match status" value="1"/>
</dbReference>
<evidence type="ECO:0000256" key="7">
    <source>
        <dbReference type="ARBA" id="ARBA00023136"/>
    </source>
</evidence>
<feature type="transmembrane region" description="Helical" evidence="11">
    <location>
        <begin position="279"/>
        <end position="298"/>
    </location>
</feature>
<comment type="subcellular location">
    <subcellularLocation>
        <location evidence="1">Cell membrane</location>
        <topology evidence="1">Multi-pass membrane protein</topology>
    </subcellularLocation>
</comment>
<keyword evidence="8 13" id="KW-0675">Receptor</keyword>
<evidence type="ECO:0000259" key="12">
    <source>
        <dbReference type="PROSITE" id="PS50262"/>
    </source>
</evidence>
<dbReference type="InterPro" id="IPR017452">
    <property type="entry name" value="GPCR_Rhodpsn_7TM"/>
</dbReference>
<evidence type="ECO:0000313" key="14">
    <source>
        <dbReference type="Proteomes" id="UP000094527"/>
    </source>
</evidence>
<evidence type="ECO:0000313" key="13">
    <source>
        <dbReference type="EMBL" id="ODN02364.1"/>
    </source>
</evidence>
<reference evidence="13 14" key="1">
    <citation type="journal article" date="2016" name="Genome Biol. Evol.">
        <title>Gene Family Evolution Reflects Adaptation to Soil Environmental Stressors in the Genome of the Collembolan Orchesella cincta.</title>
        <authorList>
            <person name="Faddeeva-Vakhrusheva A."/>
            <person name="Derks M.F."/>
            <person name="Anvar S.Y."/>
            <person name="Agamennone V."/>
            <person name="Suring W."/>
            <person name="Smit S."/>
            <person name="van Straalen N.M."/>
            <person name="Roelofs D."/>
        </authorList>
    </citation>
    <scope>NUCLEOTIDE SEQUENCE [LARGE SCALE GENOMIC DNA]</scope>
    <source>
        <tissue evidence="13">Mixed pool</tissue>
    </source>
</reference>
<dbReference type="OrthoDB" id="10690317at2759"/>
<dbReference type="PRINTS" id="PR00237">
    <property type="entry name" value="GPCRRHODOPSN"/>
</dbReference>
<organism evidence="13 14">
    <name type="scientific">Orchesella cincta</name>
    <name type="common">Springtail</name>
    <name type="synonym">Podura cincta</name>
    <dbReference type="NCBI Taxonomy" id="48709"/>
    <lineage>
        <taxon>Eukaryota</taxon>
        <taxon>Metazoa</taxon>
        <taxon>Ecdysozoa</taxon>
        <taxon>Arthropoda</taxon>
        <taxon>Hexapoda</taxon>
        <taxon>Collembola</taxon>
        <taxon>Entomobryomorpha</taxon>
        <taxon>Entomobryoidea</taxon>
        <taxon>Orchesellidae</taxon>
        <taxon>Orchesellinae</taxon>
        <taxon>Orchesella</taxon>
    </lineage>
</organism>
<dbReference type="AlphaFoldDB" id="A0A1D2NAT2"/>
<feature type="transmembrane region" description="Helical" evidence="11">
    <location>
        <begin position="133"/>
        <end position="158"/>
    </location>
</feature>